<dbReference type="Gene3D" id="1.10.260.40">
    <property type="entry name" value="lambda repressor-like DNA-binding domains"/>
    <property type="match status" value="1"/>
</dbReference>
<keyword evidence="3" id="KW-1185">Reference proteome</keyword>
<dbReference type="GO" id="GO:0003677">
    <property type="term" value="F:DNA binding"/>
    <property type="evidence" value="ECO:0007669"/>
    <property type="project" value="InterPro"/>
</dbReference>
<accession>A0A0D6JFD8</accession>
<reference evidence="3" key="1">
    <citation type="submission" date="2015-02" db="EMBL/GenBank/DDBJ databases">
        <authorList>
            <person name="Chooi Y.-H."/>
        </authorList>
    </citation>
    <scope>NUCLEOTIDE SEQUENCE [LARGE SCALE GENOMIC DNA]</scope>
    <source>
        <strain evidence="3">strain Y</strain>
    </source>
</reference>
<feature type="domain" description="HigA2-like helix-turn-helix" evidence="1">
    <location>
        <begin position="13"/>
        <end position="86"/>
    </location>
</feature>
<dbReference type="Pfam" id="PF13744">
    <property type="entry name" value="HTH_37"/>
    <property type="match status" value="1"/>
</dbReference>
<dbReference type="InterPro" id="IPR010982">
    <property type="entry name" value="Lambda_DNA-bd_dom_sf"/>
</dbReference>
<protein>
    <recommendedName>
        <fullName evidence="1">HigA2-like helix-turn-helix domain-containing protein</fullName>
    </recommendedName>
</protein>
<dbReference type="Proteomes" id="UP000033187">
    <property type="component" value="Chromosome 1"/>
</dbReference>
<evidence type="ECO:0000259" key="1">
    <source>
        <dbReference type="Pfam" id="PF13744"/>
    </source>
</evidence>
<dbReference type="RefSeq" id="WP_046478102.1">
    <property type="nucleotide sequence ID" value="NZ_LN829118.1"/>
</dbReference>
<dbReference type="KEGG" id="fil:BN1229_v1_2037"/>
<organism evidence="2 3">
    <name type="scientific">Candidatus Filomicrobium marinum</name>
    <dbReference type="NCBI Taxonomy" id="1608628"/>
    <lineage>
        <taxon>Bacteria</taxon>
        <taxon>Pseudomonadati</taxon>
        <taxon>Pseudomonadota</taxon>
        <taxon>Alphaproteobacteria</taxon>
        <taxon>Hyphomicrobiales</taxon>
        <taxon>Hyphomicrobiaceae</taxon>
        <taxon>Filomicrobium</taxon>
    </lineage>
</organism>
<sequence length="89" mass="9624">MSRIKVTKGTGNVYADIGLPDASEHAAKADLVICIARIIGEQNITPAEAARRVGLSPCDMARILDGRFRSHSLEKLTFMLAKLGSERTV</sequence>
<dbReference type="AlphaFoldDB" id="A0A0D6JFD8"/>
<dbReference type="KEGG" id="fiy:BN1229_v1_2039"/>
<dbReference type="SUPFAM" id="SSF47413">
    <property type="entry name" value="lambda repressor-like DNA-binding domains"/>
    <property type="match status" value="1"/>
</dbReference>
<name>A0A0D6JFD8_9HYPH</name>
<proteinExistence type="predicted"/>
<dbReference type="InterPro" id="IPR039554">
    <property type="entry name" value="HigA2-like_HTH"/>
</dbReference>
<evidence type="ECO:0000313" key="3">
    <source>
        <dbReference type="Proteomes" id="UP000033187"/>
    </source>
</evidence>
<evidence type="ECO:0000313" key="2">
    <source>
        <dbReference type="EMBL" id="CPR19168.1"/>
    </source>
</evidence>
<dbReference type="OrthoDB" id="9795596at2"/>
<gene>
    <name evidence="2" type="ORF">YBN1229_v1_2039</name>
</gene>
<dbReference type="EMBL" id="LN829119">
    <property type="protein sequence ID" value="CPR19168.1"/>
    <property type="molecule type" value="Genomic_DNA"/>
</dbReference>